<dbReference type="Pfam" id="PF02771">
    <property type="entry name" value="Acyl-CoA_dh_N"/>
    <property type="match status" value="1"/>
</dbReference>
<evidence type="ECO:0000313" key="16">
    <source>
        <dbReference type="Proteomes" id="UP000015462"/>
    </source>
</evidence>
<evidence type="ECO:0000256" key="10">
    <source>
        <dbReference type="RuleBase" id="RU362125"/>
    </source>
</evidence>
<evidence type="ECO:0000259" key="12">
    <source>
        <dbReference type="Pfam" id="PF02770"/>
    </source>
</evidence>
<keyword evidence="16" id="KW-1185">Reference proteome</keyword>
<evidence type="ECO:0000256" key="8">
    <source>
        <dbReference type="ARBA" id="ARBA00066694"/>
    </source>
</evidence>
<dbReference type="InterPro" id="IPR037069">
    <property type="entry name" value="AcylCoA_DH/ox_N_sf"/>
</dbReference>
<accession>A0AB33Z4W5</accession>
<dbReference type="EMBL" id="ASHL01000001">
    <property type="protein sequence ID" value="EPD14123.1"/>
    <property type="molecule type" value="Genomic_DNA"/>
</dbReference>
<feature type="domain" description="Acyl-CoA dehydrogenase/oxidase N-terminal" evidence="13">
    <location>
        <begin position="79"/>
        <end position="157"/>
    </location>
</feature>
<dbReference type="GO" id="GO:0050660">
    <property type="term" value="F:flavin adenine dinucleotide binding"/>
    <property type="evidence" value="ECO:0007669"/>
    <property type="project" value="InterPro"/>
</dbReference>
<dbReference type="RefSeq" id="WP_016389679.1">
    <property type="nucleotide sequence ID" value="NZ_JBLWZB010000002.1"/>
</dbReference>
<evidence type="ECO:0000313" key="15">
    <source>
        <dbReference type="EMBL" id="EPD14123.1"/>
    </source>
</evidence>
<dbReference type="InterPro" id="IPR052166">
    <property type="entry name" value="Diverse_Acyl-CoA_DH"/>
</dbReference>
<dbReference type="InterPro" id="IPR009075">
    <property type="entry name" value="AcylCo_DH/oxidase_C"/>
</dbReference>
<dbReference type="InterPro" id="IPR025878">
    <property type="entry name" value="Acyl-CoA_dh-like_C_dom"/>
</dbReference>
<feature type="domain" description="Acyl-CoA dehydrogenase/oxidase C-terminal" evidence="11">
    <location>
        <begin position="281"/>
        <end position="450"/>
    </location>
</feature>
<dbReference type="AlphaFoldDB" id="A0AB33Z4W5"/>
<evidence type="ECO:0000256" key="9">
    <source>
        <dbReference type="ARBA" id="ARBA00069043"/>
    </source>
</evidence>
<evidence type="ECO:0000259" key="13">
    <source>
        <dbReference type="Pfam" id="PF02771"/>
    </source>
</evidence>
<evidence type="ECO:0000259" key="14">
    <source>
        <dbReference type="Pfam" id="PF12806"/>
    </source>
</evidence>
<comment type="similarity">
    <text evidence="2 10">Belongs to the acyl-CoA dehydrogenase family.</text>
</comment>
<evidence type="ECO:0000256" key="5">
    <source>
        <dbReference type="ARBA" id="ARBA00023002"/>
    </source>
</evidence>
<feature type="domain" description="Acyl-CoA oxidase/dehydrogenase middle" evidence="12">
    <location>
        <begin position="162"/>
        <end position="271"/>
    </location>
</feature>
<proteinExistence type="inferred from homology"/>
<dbReference type="Gene3D" id="2.40.110.10">
    <property type="entry name" value="Butyryl-CoA Dehydrogenase, subunit A, domain 2"/>
    <property type="match status" value="1"/>
</dbReference>
<evidence type="ECO:0000256" key="3">
    <source>
        <dbReference type="ARBA" id="ARBA00022630"/>
    </source>
</evidence>
<feature type="domain" description="Acetyl-CoA dehydrogenase-like C-terminal" evidence="14">
    <location>
        <begin position="466"/>
        <end position="589"/>
    </location>
</feature>
<dbReference type="InterPro" id="IPR006091">
    <property type="entry name" value="Acyl-CoA_Oxase/DH_mid-dom"/>
</dbReference>
<keyword evidence="4 10" id="KW-0274">FAD</keyword>
<dbReference type="Pfam" id="PF12806">
    <property type="entry name" value="Acyl-CoA_dh_C"/>
    <property type="match status" value="1"/>
</dbReference>
<dbReference type="GO" id="GO:0016627">
    <property type="term" value="F:oxidoreductase activity, acting on the CH-CH group of donors"/>
    <property type="evidence" value="ECO:0007669"/>
    <property type="project" value="InterPro"/>
</dbReference>
<keyword evidence="3 10" id="KW-0285">Flavoprotein</keyword>
<dbReference type="InterPro" id="IPR046373">
    <property type="entry name" value="Acyl-CoA_Oxase/DH_mid-dom_sf"/>
</dbReference>
<dbReference type="InterPro" id="IPR009100">
    <property type="entry name" value="AcylCoA_DH/oxidase_NM_dom_sf"/>
</dbReference>
<evidence type="ECO:0000259" key="11">
    <source>
        <dbReference type="Pfam" id="PF00441"/>
    </source>
</evidence>
<protein>
    <recommendedName>
        <fullName evidence="9">3-methylmercaptopropionyl-CoA dehydrogenase</fullName>
        <ecNumber evidence="8">1.3.99.41</ecNumber>
    </recommendedName>
</protein>
<dbReference type="PANTHER" id="PTHR42803:SF1">
    <property type="entry name" value="BROAD-SPECIFICITY LINEAR ACYL-COA DEHYDROGENASE FADE5"/>
    <property type="match status" value="1"/>
</dbReference>
<keyword evidence="5 10" id="KW-0560">Oxidoreductase</keyword>
<comment type="cofactor">
    <cofactor evidence="1 10">
        <name>FAD</name>
        <dbReference type="ChEBI" id="CHEBI:57692"/>
    </cofactor>
</comment>
<evidence type="ECO:0000256" key="4">
    <source>
        <dbReference type="ARBA" id="ARBA00022827"/>
    </source>
</evidence>
<dbReference type="Pfam" id="PF02770">
    <property type="entry name" value="Acyl-CoA_dh_M"/>
    <property type="match status" value="1"/>
</dbReference>
<name>A0AB33Z4W5_9GAMM</name>
<dbReference type="InterPro" id="IPR036250">
    <property type="entry name" value="AcylCo_DH-like_C"/>
</dbReference>
<evidence type="ECO:0000256" key="7">
    <source>
        <dbReference type="ARBA" id="ARBA00058683"/>
    </source>
</evidence>
<dbReference type="InterPro" id="IPR013786">
    <property type="entry name" value="AcylCoA_DH/ox_N"/>
</dbReference>
<gene>
    <name evidence="15" type="ORF">L196_01450</name>
</gene>
<comment type="function">
    <text evidence="7">Involved in the assimilation of dimethylsulphoniopropionate (DMSP), an important compound in the fixation of carbon in marine phytoplankton, by mediating the conversion of 3-(methylthio)propanoyl-CoA (MMPA-CoA) to 3-(methylthio)acryloyl-CoA (MTA-CoA).</text>
</comment>
<dbReference type="Gene3D" id="1.20.140.10">
    <property type="entry name" value="Butyryl-CoA Dehydrogenase, subunit A, domain 3"/>
    <property type="match status" value="1"/>
</dbReference>
<organism evidence="15 16">
    <name type="scientific">Cycloclasticus pugetii</name>
    <dbReference type="NCBI Taxonomy" id="34068"/>
    <lineage>
        <taxon>Bacteria</taxon>
        <taxon>Pseudomonadati</taxon>
        <taxon>Pseudomonadota</taxon>
        <taxon>Gammaproteobacteria</taxon>
        <taxon>Thiotrichales</taxon>
        <taxon>Piscirickettsiaceae</taxon>
        <taxon>Cycloclasticus</taxon>
    </lineage>
</organism>
<evidence type="ECO:0000256" key="2">
    <source>
        <dbReference type="ARBA" id="ARBA00009347"/>
    </source>
</evidence>
<dbReference type="PANTHER" id="PTHR42803">
    <property type="entry name" value="ACYL-COA DEHYDROGENASE"/>
    <property type="match status" value="1"/>
</dbReference>
<comment type="caution">
    <text evidence="15">The sequence shown here is derived from an EMBL/GenBank/DDBJ whole genome shotgun (WGS) entry which is preliminary data.</text>
</comment>
<comment type="catalytic activity">
    <reaction evidence="6">
        <text>3-(methylsulfanyl)propanoyl-CoA + oxidized [electron-transfer flavoprotein] + H(+) = 3-(methylsulfanyl)acryloyl-CoA + reduced [electron-transfer flavoprotein]</text>
        <dbReference type="Rhea" id="RHEA:52612"/>
        <dbReference type="Rhea" id="RHEA-COMP:10685"/>
        <dbReference type="Rhea" id="RHEA-COMP:10686"/>
        <dbReference type="ChEBI" id="CHEBI:15378"/>
        <dbReference type="ChEBI" id="CHEBI:57692"/>
        <dbReference type="ChEBI" id="CHEBI:58307"/>
        <dbReference type="ChEBI" id="CHEBI:82815"/>
        <dbReference type="ChEBI" id="CHEBI:84994"/>
        <dbReference type="EC" id="1.3.99.41"/>
    </reaction>
    <physiologicalReaction direction="left-to-right" evidence="6">
        <dbReference type="Rhea" id="RHEA:52613"/>
    </physiologicalReaction>
</comment>
<dbReference type="Gene3D" id="1.10.540.10">
    <property type="entry name" value="Acyl-CoA dehydrogenase/oxidase, N-terminal domain"/>
    <property type="match status" value="1"/>
</dbReference>
<sequence length="594" mass="65590">MATLKAPIDDIKYLINEFLETDELSNIPTFSEMTTDLTDAIFEQAGKVSETLLFPLNKAGDEQGCTYHDGVVTTPDGFKEAYQEMTASGWGNLTCDPKYGGQGLPHYIANAVDEMLISSNMSFTMYMGLTIGAYNAIEKFAHEDLKEKFLSNMVSGQWSGTMCLTEPQCGTDLGLIRTKAVPQSEGNYHLSGSKIFISAGEHNLTENIIHLVLARTPDAPSGIKGISLFLVPKFNVHDDGTLAELNGVFCSGIEHKMGINASSTCSIEFDNAKGFLVGELNKGMKAMFVMMNSARLHVGIQGLAIAQASYCSAKDYAKERLQGRALSGAKYPEQAADPLIVHPDIRRMLMTMKAYTEGARALSSWLSYKLDLSQHADNKQQRQEADELVSLLTPVFKSFLTDIGETVTSLGIQVYGGHGYIRENGMEQYLRDARISKIYEGANGIQALDLVGRKLPEQMGKYLRHFFHPISNFLEQYANDKPLTAYILPLQKSFSRLQQATLFIAQKGLSDPDEAATAASDYLNMFGLVALGYMWAKMAEQITYRKGEMSADFYDAKLKTGLFYMQRLLPQTGSLLSNILAGCNSTMSLKEEQF</sequence>
<dbReference type="Proteomes" id="UP000015462">
    <property type="component" value="Unassembled WGS sequence"/>
</dbReference>
<dbReference type="EC" id="1.3.99.41" evidence="8"/>
<reference evidence="15 16" key="1">
    <citation type="journal article" date="2013" name="Genome Announc.">
        <title>Genome Sequence of the Pyrene- and Fluoranthene-Degrading Bacterium Cycloclasticus sp. Strain PY97M.</title>
        <authorList>
            <person name="Cui Z."/>
            <person name="Xu G."/>
            <person name="Li Q."/>
            <person name="Gao W."/>
            <person name="Zheng L."/>
        </authorList>
    </citation>
    <scope>NUCLEOTIDE SEQUENCE [LARGE SCALE GENOMIC DNA]</scope>
    <source>
        <strain evidence="15 16">PY97M</strain>
    </source>
</reference>
<dbReference type="SUPFAM" id="SSF47203">
    <property type="entry name" value="Acyl-CoA dehydrogenase C-terminal domain-like"/>
    <property type="match status" value="1"/>
</dbReference>
<evidence type="ECO:0000256" key="1">
    <source>
        <dbReference type="ARBA" id="ARBA00001974"/>
    </source>
</evidence>
<evidence type="ECO:0000256" key="6">
    <source>
        <dbReference type="ARBA" id="ARBA00051388"/>
    </source>
</evidence>
<dbReference type="FunFam" id="2.40.110.10:FF:000031">
    <property type="entry name" value="Acyl-CoA dehydrogenase, putative"/>
    <property type="match status" value="1"/>
</dbReference>
<dbReference type="SUPFAM" id="SSF56645">
    <property type="entry name" value="Acyl-CoA dehydrogenase NM domain-like"/>
    <property type="match status" value="1"/>
</dbReference>
<dbReference type="Pfam" id="PF00441">
    <property type="entry name" value="Acyl-CoA_dh_1"/>
    <property type="match status" value="1"/>
</dbReference>